<feature type="non-terminal residue" evidence="2">
    <location>
        <position position="1"/>
    </location>
</feature>
<dbReference type="EMBL" id="CAAALY010105495">
    <property type="protein sequence ID" value="VEL29709.1"/>
    <property type="molecule type" value="Genomic_DNA"/>
</dbReference>
<evidence type="ECO:0000313" key="3">
    <source>
        <dbReference type="Proteomes" id="UP000784294"/>
    </source>
</evidence>
<accession>A0A3S5CR54</accession>
<feature type="compositionally biased region" description="Basic residues" evidence="1">
    <location>
        <begin position="94"/>
        <end position="105"/>
    </location>
</feature>
<gene>
    <name evidence="2" type="ORF">PXEA_LOCUS23149</name>
</gene>
<protein>
    <submittedName>
        <fullName evidence="2">Uncharacterized protein</fullName>
    </submittedName>
</protein>
<reference evidence="2" key="1">
    <citation type="submission" date="2018-11" db="EMBL/GenBank/DDBJ databases">
        <authorList>
            <consortium name="Pathogen Informatics"/>
        </authorList>
    </citation>
    <scope>NUCLEOTIDE SEQUENCE</scope>
</reference>
<sequence>MVSDCCCCLFLLSPDSSELRRRVPAGFVPIDPWVQASNRQLAVRRAMRDAMVVMDSNNSNACLVWQRGRRVDYAAVESALRSRPLEMGPEERRRAARRRLRRRRQVATSGDISENQSNWTRYQRVASGLPAVEVGEAEAEASAETEEDSTDPQPEGLRTGSVMSFG</sequence>
<name>A0A3S5CR54_9PLAT</name>
<organism evidence="2 3">
    <name type="scientific">Protopolystoma xenopodis</name>
    <dbReference type="NCBI Taxonomy" id="117903"/>
    <lineage>
        <taxon>Eukaryota</taxon>
        <taxon>Metazoa</taxon>
        <taxon>Spiralia</taxon>
        <taxon>Lophotrochozoa</taxon>
        <taxon>Platyhelminthes</taxon>
        <taxon>Monogenea</taxon>
        <taxon>Polyopisthocotylea</taxon>
        <taxon>Polystomatidea</taxon>
        <taxon>Polystomatidae</taxon>
        <taxon>Protopolystoma</taxon>
    </lineage>
</organism>
<keyword evidence="3" id="KW-1185">Reference proteome</keyword>
<feature type="compositionally biased region" description="Acidic residues" evidence="1">
    <location>
        <begin position="135"/>
        <end position="150"/>
    </location>
</feature>
<feature type="region of interest" description="Disordered" evidence="1">
    <location>
        <begin position="87"/>
        <end position="115"/>
    </location>
</feature>
<proteinExistence type="predicted"/>
<feature type="region of interest" description="Disordered" evidence="1">
    <location>
        <begin position="130"/>
        <end position="166"/>
    </location>
</feature>
<dbReference type="Proteomes" id="UP000784294">
    <property type="component" value="Unassembled WGS sequence"/>
</dbReference>
<feature type="compositionally biased region" description="Polar residues" evidence="1">
    <location>
        <begin position="106"/>
        <end position="115"/>
    </location>
</feature>
<dbReference type="AlphaFoldDB" id="A0A3S5CR54"/>
<evidence type="ECO:0000313" key="2">
    <source>
        <dbReference type="EMBL" id="VEL29709.1"/>
    </source>
</evidence>
<evidence type="ECO:0000256" key="1">
    <source>
        <dbReference type="SAM" id="MobiDB-lite"/>
    </source>
</evidence>
<comment type="caution">
    <text evidence="2">The sequence shown here is derived from an EMBL/GenBank/DDBJ whole genome shotgun (WGS) entry which is preliminary data.</text>
</comment>